<proteinExistence type="predicted"/>
<accession>A0ABN8HQ87</accession>
<feature type="non-terminal residue" evidence="1">
    <location>
        <position position="1"/>
    </location>
</feature>
<organism evidence="1 2">
    <name type="scientific">Iphiclides podalirius</name>
    <name type="common">scarce swallowtail</name>
    <dbReference type="NCBI Taxonomy" id="110791"/>
    <lineage>
        <taxon>Eukaryota</taxon>
        <taxon>Metazoa</taxon>
        <taxon>Ecdysozoa</taxon>
        <taxon>Arthropoda</taxon>
        <taxon>Hexapoda</taxon>
        <taxon>Insecta</taxon>
        <taxon>Pterygota</taxon>
        <taxon>Neoptera</taxon>
        <taxon>Endopterygota</taxon>
        <taxon>Lepidoptera</taxon>
        <taxon>Glossata</taxon>
        <taxon>Ditrysia</taxon>
        <taxon>Papilionoidea</taxon>
        <taxon>Papilionidae</taxon>
        <taxon>Papilioninae</taxon>
        <taxon>Iphiclides</taxon>
    </lineage>
</organism>
<dbReference type="EMBL" id="OW152823">
    <property type="protein sequence ID" value="CAH2039696.1"/>
    <property type="molecule type" value="Genomic_DNA"/>
</dbReference>
<sequence length="214" mass="23033">MEAYGRRVHINRRAFLNGVSGGGVPPPLRCLGTFAPRPSSSRRPRRPGVGVAGKWAKVAAKTLPHLNYLQTTVAISMWYYARNRSTCDIISGPVARSAGNRSVAHATAAEPGLFGSRVSIEHGHTECARSARGPSEFVARAPPPSPTPSRALCLHPFLVQPLHGSSPPPAPPRRHHRHDDVTIDRTRGAVNDVAAVASIVNPIAPPSQYRHPSW</sequence>
<evidence type="ECO:0000313" key="2">
    <source>
        <dbReference type="Proteomes" id="UP000837857"/>
    </source>
</evidence>
<gene>
    <name evidence="1" type="ORF">IPOD504_LOCUS1901</name>
</gene>
<name>A0ABN8HQ87_9NEOP</name>
<keyword evidence="2" id="KW-1185">Reference proteome</keyword>
<evidence type="ECO:0000313" key="1">
    <source>
        <dbReference type="EMBL" id="CAH2039696.1"/>
    </source>
</evidence>
<reference evidence="1" key="1">
    <citation type="submission" date="2022-03" db="EMBL/GenBank/DDBJ databases">
        <authorList>
            <person name="Martin H S."/>
        </authorList>
    </citation>
    <scope>NUCLEOTIDE SEQUENCE</scope>
</reference>
<protein>
    <submittedName>
        <fullName evidence="1">Uncharacterized protein</fullName>
    </submittedName>
</protein>
<dbReference type="Proteomes" id="UP000837857">
    <property type="component" value="Chromosome 11"/>
</dbReference>